<keyword evidence="4 7" id="KW-0812">Transmembrane</keyword>
<feature type="transmembrane region" description="Helical" evidence="7">
    <location>
        <begin position="80"/>
        <end position="99"/>
    </location>
</feature>
<dbReference type="PANTHER" id="PTHR33508">
    <property type="entry name" value="UPF0056 MEMBRANE PROTEIN YHCE"/>
    <property type="match status" value="1"/>
</dbReference>
<dbReference type="GO" id="GO:0005886">
    <property type="term" value="C:plasma membrane"/>
    <property type="evidence" value="ECO:0007669"/>
    <property type="project" value="UniProtKB-SubCell"/>
</dbReference>
<dbReference type="NCBIfam" id="TIGR00427">
    <property type="entry name" value="NAAT family transporter"/>
    <property type="match status" value="1"/>
</dbReference>
<evidence type="ECO:0000256" key="3">
    <source>
        <dbReference type="ARBA" id="ARBA00022475"/>
    </source>
</evidence>
<evidence type="ECO:0000256" key="5">
    <source>
        <dbReference type="ARBA" id="ARBA00022989"/>
    </source>
</evidence>
<evidence type="ECO:0000256" key="7">
    <source>
        <dbReference type="RuleBase" id="RU362048"/>
    </source>
</evidence>
<evidence type="ECO:0000256" key="6">
    <source>
        <dbReference type="ARBA" id="ARBA00023136"/>
    </source>
</evidence>
<dbReference type="InterPro" id="IPR002771">
    <property type="entry name" value="Multi_antbiot-R_MarC"/>
</dbReference>
<dbReference type="Pfam" id="PF01914">
    <property type="entry name" value="MarC"/>
    <property type="match status" value="1"/>
</dbReference>
<evidence type="ECO:0000313" key="8">
    <source>
        <dbReference type="EMBL" id="MBF0939566.1"/>
    </source>
</evidence>
<feature type="transmembrane region" description="Helical" evidence="7">
    <location>
        <begin position="12"/>
        <end position="34"/>
    </location>
</feature>
<keyword evidence="6 7" id="KW-0472">Membrane</keyword>
<proteinExistence type="inferred from homology"/>
<organism evidence="8 9">
    <name type="scientific">Schaalia georgiae</name>
    <dbReference type="NCBI Taxonomy" id="52768"/>
    <lineage>
        <taxon>Bacteria</taxon>
        <taxon>Bacillati</taxon>
        <taxon>Actinomycetota</taxon>
        <taxon>Actinomycetes</taxon>
        <taxon>Actinomycetales</taxon>
        <taxon>Actinomycetaceae</taxon>
        <taxon>Schaalia</taxon>
    </lineage>
</organism>
<feature type="transmembrane region" description="Helical" evidence="7">
    <location>
        <begin position="55"/>
        <end position="74"/>
    </location>
</feature>
<keyword evidence="3" id="KW-1003">Cell membrane</keyword>
<sequence>MTLTPFVFDTTLFITTLMTLLVIMDPIGTVPVFLALTGRLTAPKQKSAARQATSVSLGIIIAFAILGGQILRFLQISVNALRLSGGVLLFLVAMELLMGSDSSTPDTGDDAVNVALVPLGTPLLAGPGAIVAVMVAVGQAGASLSGWLSVLSAVALAHVVMWASMRFSLFLSKLLGPGGIMLLTKISGLLLAAIATELVMGGVFGFIANAKAL</sequence>
<name>A0A929MXW8_9ACTO</name>
<reference evidence="8" key="1">
    <citation type="submission" date="2020-04" db="EMBL/GenBank/DDBJ databases">
        <title>Deep metagenomics examines the oral microbiome during advanced dental caries in children, revealing novel taxa and co-occurrences with host molecules.</title>
        <authorList>
            <person name="Baker J.L."/>
            <person name="Morton J.T."/>
            <person name="Dinis M."/>
            <person name="Alvarez R."/>
            <person name="Tran N.C."/>
            <person name="Knight R."/>
            <person name="Edlund A."/>
        </authorList>
    </citation>
    <scope>NUCLEOTIDE SEQUENCE</scope>
    <source>
        <strain evidence="8">JCVI_32_bin.64</strain>
    </source>
</reference>
<protein>
    <recommendedName>
        <fullName evidence="7">UPF0056 membrane protein</fullName>
    </recommendedName>
</protein>
<keyword evidence="5 7" id="KW-1133">Transmembrane helix</keyword>
<feature type="transmembrane region" description="Helical" evidence="7">
    <location>
        <begin position="144"/>
        <end position="165"/>
    </location>
</feature>
<comment type="caution">
    <text evidence="8">The sequence shown here is derived from an EMBL/GenBank/DDBJ whole genome shotgun (WGS) entry which is preliminary data.</text>
</comment>
<dbReference type="AlphaFoldDB" id="A0A929MXW8"/>
<accession>A0A929MXW8</accession>
<gene>
    <name evidence="8" type="ORF">HXK03_01630</name>
</gene>
<evidence type="ECO:0000256" key="2">
    <source>
        <dbReference type="ARBA" id="ARBA00009784"/>
    </source>
</evidence>
<evidence type="ECO:0000313" key="9">
    <source>
        <dbReference type="Proteomes" id="UP000718630"/>
    </source>
</evidence>
<feature type="transmembrane region" description="Helical" evidence="7">
    <location>
        <begin position="186"/>
        <end position="208"/>
    </location>
</feature>
<evidence type="ECO:0000256" key="4">
    <source>
        <dbReference type="ARBA" id="ARBA00022692"/>
    </source>
</evidence>
<evidence type="ECO:0000256" key="1">
    <source>
        <dbReference type="ARBA" id="ARBA00004651"/>
    </source>
</evidence>
<dbReference type="PANTHER" id="PTHR33508:SF1">
    <property type="entry name" value="UPF0056 MEMBRANE PROTEIN YHCE"/>
    <property type="match status" value="1"/>
</dbReference>
<feature type="transmembrane region" description="Helical" evidence="7">
    <location>
        <begin position="111"/>
        <end position="138"/>
    </location>
</feature>
<comment type="similarity">
    <text evidence="2 7">Belongs to the UPF0056 (MarC) family.</text>
</comment>
<dbReference type="EMBL" id="JABZFZ010000047">
    <property type="protein sequence ID" value="MBF0939566.1"/>
    <property type="molecule type" value="Genomic_DNA"/>
</dbReference>
<dbReference type="Proteomes" id="UP000718630">
    <property type="component" value="Unassembled WGS sequence"/>
</dbReference>
<comment type="subcellular location">
    <subcellularLocation>
        <location evidence="1 7">Cell membrane</location>
        <topology evidence="1 7">Multi-pass membrane protein</topology>
    </subcellularLocation>
</comment>